<dbReference type="PANTHER" id="PTHR13964">
    <property type="entry name" value="RBP-RELATED"/>
    <property type="match status" value="1"/>
</dbReference>
<reference evidence="6 7" key="1">
    <citation type="submission" date="2015-04" db="EMBL/GenBank/DDBJ databases">
        <authorList>
            <person name="Syromyatnikov M.Y."/>
            <person name="Popov V.N."/>
        </authorList>
    </citation>
    <scope>NUCLEOTIDE SEQUENCE [LARGE SCALE GENOMIC DNA]</scope>
    <source>
        <strain evidence="6">WF-38-12</strain>
    </source>
</reference>
<evidence type="ECO:0000256" key="2">
    <source>
        <dbReference type="ARBA" id="ARBA00023163"/>
    </source>
</evidence>
<feature type="region of interest" description="Disordered" evidence="4">
    <location>
        <begin position="357"/>
        <end position="399"/>
    </location>
</feature>
<keyword evidence="7" id="KW-1185">Reference proteome</keyword>
<name>A0A0U1LTN2_TALIS</name>
<evidence type="ECO:0000256" key="1">
    <source>
        <dbReference type="ARBA" id="ARBA00023015"/>
    </source>
</evidence>
<dbReference type="Gene3D" id="1.10.150.60">
    <property type="entry name" value="ARID DNA-binding domain"/>
    <property type="match status" value="1"/>
</dbReference>
<feature type="compositionally biased region" description="Polar residues" evidence="4">
    <location>
        <begin position="374"/>
        <end position="399"/>
    </location>
</feature>
<organism evidence="6 7">
    <name type="scientific">Talaromyces islandicus</name>
    <name type="common">Penicillium islandicum</name>
    <dbReference type="NCBI Taxonomy" id="28573"/>
    <lineage>
        <taxon>Eukaryota</taxon>
        <taxon>Fungi</taxon>
        <taxon>Dikarya</taxon>
        <taxon>Ascomycota</taxon>
        <taxon>Pezizomycotina</taxon>
        <taxon>Eurotiomycetes</taxon>
        <taxon>Eurotiomycetidae</taxon>
        <taxon>Eurotiales</taxon>
        <taxon>Trichocomaceae</taxon>
        <taxon>Talaromyces</taxon>
        <taxon>Talaromyces sect. Islandici</taxon>
    </lineage>
</organism>
<dbReference type="OMA" id="NPIVCGR"/>
<dbReference type="STRING" id="28573.A0A0U1LTN2"/>
<dbReference type="InterPro" id="IPR036431">
    <property type="entry name" value="ARID_dom_sf"/>
</dbReference>
<dbReference type="SMART" id="SM00501">
    <property type="entry name" value="BRIGHT"/>
    <property type="match status" value="1"/>
</dbReference>
<dbReference type="SUPFAM" id="SSF46774">
    <property type="entry name" value="ARID-like"/>
    <property type="match status" value="1"/>
</dbReference>
<dbReference type="EMBL" id="CVMT01000002">
    <property type="protein sequence ID" value="CRG85961.1"/>
    <property type="molecule type" value="Genomic_DNA"/>
</dbReference>
<feature type="compositionally biased region" description="Polar residues" evidence="4">
    <location>
        <begin position="604"/>
        <end position="627"/>
    </location>
</feature>
<dbReference type="GO" id="GO:0000976">
    <property type="term" value="F:transcription cis-regulatory region binding"/>
    <property type="evidence" value="ECO:0007669"/>
    <property type="project" value="TreeGrafter"/>
</dbReference>
<feature type="region of interest" description="Disordered" evidence="4">
    <location>
        <begin position="604"/>
        <end position="743"/>
    </location>
</feature>
<dbReference type="PANTHER" id="PTHR13964:SF27">
    <property type="entry name" value="HAT-TRICK, ISOFORM D"/>
    <property type="match status" value="1"/>
</dbReference>
<keyword evidence="1" id="KW-0805">Transcription regulation</keyword>
<dbReference type="AlphaFoldDB" id="A0A0U1LTN2"/>
<evidence type="ECO:0000313" key="6">
    <source>
        <dbReference type="EMBL" id="CRG85961.1"/>
    </source>
</evidence>
<feature type="region of interest" description="Disordered" evidence="4">
    <location>
        <begin position="267"/>
        <end position="309"/>
    </location>
</feature>
<dbReference type="Proteomes" id="UP000054383">
    <property type="component" value="Unassembled WGS sequence"/>
</dbReference>
<dbReference type="SMART" id="SM01014">
    <property type="entry name" value="ARID"/>
    <property type="match status" value="1"/>
</dbReference>
<dbReference type="InterPro" id="IPR001606">
    <property type="entry name" value="ARID_dom"/>
</dbReference>
<dbReference type="PROSITE" id="PS51011">
    <property type="entry name" value="ARID"/>
    <property type="match status" value="1"/>
</dbReference>
<proteinExistence type="predicted"/>
<keyword evidence="2" id="KW-0804">Transcription</keyword>
<feature type="compositionally biased region" description="Low complexity" evidence="4">
    <location>
        <begin position="665"/>
        <end position="675"/>
    </location>
</feature>
<dbReference type="GO" id="GO:0016514">
    <property type="term" value="C:SWI/SNF complex"/>
    <property type="evidence" value="ECO:0007669"/>
    <property type="project" value="TreeGrafter"/>
</dbReference>
<evidence type="ECO:0000256" key="4">
    <source>
        <dbReference type="SAM" id="MobiDB-lite"/>
    </source>
</evidence>
<feature type="compositionally biased region" description="Polar residues" evidence="4">
    <location>
        <begin position="637"/>
        <end position="656"/>
    </location>
</feature>
<gene>
    <name evidence="6" type="ORF">PISL3812_02964</name>
</gene>
<sequence length="1205" mass="132103">MSHRPTWRPSAHCHWLAARKGADRPEQLARPASAASHWPAVTGPALNPIRGILNPLQAGRPLSISLSTPFSPALNTDRTVPSSRDLSPPPPRCISLFPALLLLPYPALTCKWTLRSRPTVAPSSFWLWRLPPLALQRYLLSARSRDRALPFPSVRNFCRQPGSSLAHSHRKRYFRNPRLNHLLLLASRHPTYPTLSVCGPFPSISEHGLVDLHDMNAWLTDASNLPNHDNGAFNQTIDPSMAFLNPSQTQQDPGQFQRVFPNGVPRNVSPGFHNLNQVIPSKRPRPEDGMSMSPRQAPGGLPASRSQTPQVPFAGYQASANGNPQFAAYQQHLQQQRAAVNTTQSPGLQDFDQHGVQRVQTASPSPFSPAGAQVGNQISPPQSDQGSRVNTPQNNAFMSNQGFPQGMAPQFSPSPAMTSNATSASMQAHLGNMPQGYSAQAMAAQNQRLYQMQLQNQARQMQAGNPAMAGRPAGAMNPMANPQMAALRQMQQNMAQPNMPKPSSPDVFLKTLQKFMLSRNQPLDLTPHVSGRPVHLMQLYASVMKMGGSKKITASNMWPAIAQSLQFAPQQYPNAALEIRDIYAKNLASYEQAIIASHQQKQMDNMQQNALQRQSGDANMTQFQQSPIKPGPEFDAQNPQHFASSPQVGASIQNNMHPGVANGLQTPQQPRQVKQPRPPQQPQLPHAQNHQRTSVPRPPQPADPSLPQQVAQPGTPVKPSATPTTKPVTGPEQPPPQPLKKHIEDPFKPTVLTDIPRHGPVVLDEIYQIGEDILRLKPNVPSFGELGVIDIFALTMSIKSGINAEIRLALDTLTTISSEPAIPIPLENCDDLVETLVDCAEEQLDILVENAAEVSDDLCLPAYEEVIRGCRVEMTSLLDVPEFGSLAYELDRAADRILCITAIMRNFSFVESNLDILGKPPVVKMFTSIIRYLGTRNMILRTHQNTLDFMKDAVTYLSNVAQAVYLPGKEEALYMLHFLLSFAPLPTPVITAEGVTFTPYNPTVHKYTPAAIDSLAKILARDEPNRMYYKAIISSDGSPSQNELLTRAFALAICPIPDQPRKPLSLADARKVFLMQGLLAAEILTDLADGATSRSWLQSADGFAVHLLRLCCLLSTERMPPATHRHPSQRNQVDIEAHAYGSIINRGLCILQKLAEKAKQEDAASGRSFPLSVLPKRESLLGALLTPTLDAGVVRQLIAYAGLGD</sequence>
<evidence type="ECO:0000313" key="7">
    <source>
        <dbReference type="Proteomes" id="UP000054383"/>
    </source>
</evidence>
<accession>A0A0U1LTN2</accession>
<dbReference type="GO" id="GO:0006357">
    <property type="term" value="P:regulation of transcription by RNA polymerase II"/>
    <property type="evidence" value="ECO:0007669"/>
    <property type="project" value="TreeGrafter"/>
</dbReference>
<protein>
    <submittedName>
        <fullName evidence="6">SWI/SNF chromatin-remodeling complex subunit sol1</fullName>
    </submittedName>
</protein>
<dbReference type="CDD" id="cd16871">
    <property type="entry name" value="ARID_Swi1p-like"/>
    <property type="match status" value="1"/>
</dbReference>
<dbReference type="Pfam" id="PF01388">
    <property type="entry name" value="ARID"/>
    <property type="match status" value="1"/>
</dbReference>
<dbReference type="OrthoDB" id="1938591at2759"/>
<dbReference type="InterPro" id="IPR051232">
    <property type="entry name" value="ARID/SWI1_ChromRemod"/>
</dbReference>
<evidence type="ECO:0000256" key="3">
    <source>
        <dbReference type="ARBA" id="ARBA00023242"/>
    </source>
</evidence>
<keyword evidence="3" id="KW-0539">Nucleus</keyword>
<feature type="region of interest" description="Disordered" evidence="4">
    <location>
        <begin position="331"/>
        <end position="350"/>
    </location>
</feature>
<feature type="domain" description="ARID" evidence="5">
    <location>
        <begin position="502"/>
        <end position="595"/>
    </location>
</feature>
<evidence type="ECO:0000259" key="5">
    <source>
        <dbReference type="PROSITE" id="PS51011"/>
    </source>
</evidence>